<reference evidence="3 4" key="1">
    <citation type="journal article" date="2014" name="Agronomy (Basel)">
        <title>A Draft Genome Sequence for Ensete ventricosum, the Drought-Tolerant Tree Against Hunger.</title>
        <authorList>
            <person name="Harrison J."/>
            <person name="Moore K.A."/>
            <person name="Paszkiewicz K."/>
            <person name="Jones T."/>
            <person name="Grant M."/>
            <person name="Ambacheew D."/>
            <person name="Muzemil S."/>
            <person name="Studholme D.J."/>
        </authorList>
    </citation>
    <scope>NUCLEOTIDE SEQUENCE [LARGE SCALE GENOMIC DNA]</scope>
</reference>
<comment type="caution">
    <text evidence="3">The sequence shown here is derived from an EMBL/GenBank/DDBJ whole genome shotgun (WGS) entry which is preliminary data.</text>
</comment>
<organism evidence="3 4">
    <name type="scientific">Ensete ventricosum</name>
    <name type="common">Abyssinian banana</name>
    <name type="synonym">Musa ensete</name>
    <dbReference type="NCBI Taxonomy" id="4639"/>
    <lineage>
        <taxon>Eukaryota</taxon>
        <taxon>Viridiplantae</taxon>
        <taxon>Streptophyta</taxon>
        <taxon>Embryophyta</taxon>
        <taxon>Tracheophyta</taxon>
        <taxon>Spermatophyta</taxon>
        <taxon>Magnoliopsida</taxon>
        <taxon>Liliopsida</taxon>
        <taxon>Zingiberales</taxon>
        <taxon>Musaceae</taxon>
        <taxon>Ensete</taxon>
    </lineage>
</organism>
<dbReference type="Proteomes" id="UP000287651">
    <property type="component" value="Unassembled WGS sequence"/>
</dbReference>
<proteinExistence type="predicted"/>
<dbReference type="AlphaFoldDB" id="A0A426YYF0"/>
<dbReference type="EMBL" id="AMZH03009515">
    <property type="protein sequence ID" value="RRT56691.1"/>
    <property type="molecule type" value="Genomic_DNA"/>
</dbReference>
<name>A0A426YYF0_ENSVE</name>
<protein>
    <submittedName>
        <fullName evidence="3">Uncharacterized protein</fullName>
    </submittedName>
</protein>
<accession>A0A426YYF0</accession>
<gene>
    <name evidence="3" type="ORF">B296_00038470</name>
</gene>
<dbReference type="PANTHER" id="PTHR34964:SF1">
    <property type="entry name" value="MEMBRANE LIPOPROTEIN"/>
    <property type="match status" value="1"/>
</dbReference>
<evidence type="ECO:0000256" key="1">
    <source>
        <dbReference type="SAM" id="MobiDB-lite"/>
    </source>
</evidence>
<keyword evidence="2" id="KW-1133">Transmembrane helix</keyword>
<feature type="region of interest" description="Disordered" evidence="1">
    <location>
        <begin position="342"/>
        <end position="394"/>
    </location>
</feature>
<dbReference type="PANTHER" id="PTHR34964">
    <property type="entry name" value="MEMBRANE LIPOPROTEIN-RELATED"/>
    <property type="match status" value="1"/>
</dbReference>
<evidence type="ECO:0000313" key="3">
    <source>
        <dbReference type="EMBL" id="RRT56691.1"/>
    </source>
</evidence>
<keyword evidence="2" id="KW-0472">Membrane</keyword>
<evidence type="ECO:0000256" key="2">
    <source>
        <dbReference type="SAM" id="Phobius"/>
    </source>
</evidence>
<keyword evidence="2" id="KW-0812">Transmembrane</keyword>
<sequence>MSETMEGQASSVPMGGEVETTRPFRSVKDAVAVLDERFLSGHARSPKAYTRPISSHPAPKAVFSASFSSPSYTSSAALSVFRSLRNVEAEVEEMKRELMLLKERESDTARAIATLSFQFRKSMCKAAEIEAAVNAAESTVSMELPNKARSEPWRDDGPRSVEKENDFGGRRKIKLQKRKPVIPLTGDLLSGKTDSTDLDISLYPHRNDRLGGSLFLAPMPPGEGRGRNFCIWFVSCLFFLVVLAGGAFLVLYITLPETKDTAWFPIVGMTLVAVPWMFWITTCVYRSVATGKEGGARPVPTRAASMSQSGGGSAAAAIVDSPVNPQGGVRRVRFGNVTVVDTQNDADGEGGPHGASGPLPGGEADGDSHTTVAPSDGSSLNSHESELPLAFSMS</sequence>
<feature type="compositionally biased region" description="Polar residues" evidence="1">
    <location>
        <begin position="369"/>
        <end position="382"/>
    </location>
</feature>
<evidence type="ECO:0000313" key="4">
    <source>
        <dbReference type="Proteomes" id="UP000287651"/>
    </source>
</evidence>
<feature type="transmembrane region" description="Helical" evidence="2">
    <location>
        <begin position="261"/>
        <end position="285"/>
    </location>
</feature>
<feature type="transmembrane region" description="Helical" evidence="2">
    <location>
        <begin position="229"/>
        <end position="255"/>
    </location>
</feature>